<sequence length="161" mass="17440">MHTLSLIATGCSGPWRRALAAVRRSDAAELMLIPHKATGKSYLADLRPAVCAGLLANQRTQTTEFDLLMRDAAEADCRNDVEQRPDAVSAAAWSQSIAGEVGRGRLALLIKEDSSVERAYLWNISSLLSTAAMERLSALANALLHSAGMFAVRQRRSPCMD</sequence>
<reference evidence="1" key="1">
    <citation type="submission" date="2021-11" db="EMBL/GenBank/DDBJ databases">
        <title>Australian commercial rhizobial inoculants.</title>
        <authorList>
            <person name="Kohlmeier M.G."/>
            <person name="O'Hara G.W."/>
            <person name="Colombi E."/>
            <person name="Ramsay J.P."/>
            <person name="Terpolilli J."/>
        </authorList>
    </citation>
    <scope>NUCLEOTIDE SEQUENCE</scope>
    <source>
        <strain evidence="1">CC829</strain>
    </source>
</reference>
<dbReference type="Gene3D" id="3.40.1010.10">
    <property type="entry name" value="Cobalt-precorrin-4 Transmethylase, Domain 1"/>
    <property type="match status" value="1"/>
</dbReference>
<dbReference type="InterPro" id="IPR014777">
    <property type="entry name" value="4pyrrole_Mease_sub1"/>
</dbReference>
<evidence type="ECO:0000313" key="1">
    <source>
        <dbReference type="EMBL" id="UFW88219.1"/>
    </source>
</evidence>
<proteinExistence type="predicted"/>
<accession>A0ABY3QQD5</accession>
<organism evidence="1 2">
    <name type="scientific">Bradyrhizobium barranii</name>
    <dbReference type="NCBI Taxonomy" id="2992140"/>
    <lineage>
        <taxon>Bacteria</taxon>
        <taxon>Pseudomonadati</taxon>
        <taxon>Pseudomonadota</taxon>
        <taxon>Alphaproteobacteria</taxon>
        <taxon>Hyphomicrobiales</taxon>
        <taxon>Nitrobacteraceae</taxon>
        <taxon>Bradyrhizobium</taxon>
    </lineage>
</organism>
<dbReference type="Proteomes" id="UP001430990">
    <property type="component" value="Chromosome"/>
</dbReference>
<dbReference type="EMBL" id="CP088100">
    <property type="protein sequence ID" value="UFW88219.1"/>
    <property type="molecule type" value="Genomic_DNA"/>
</dbReference>
<dbReference type="RefSeq" id="WP_231144004.1">
    <property type="nucleotide sequence ID" value="NZ_CP088100.1"/>
</dbReference>
<name>A0ABY3QQD5_9BRAD</name>
<gene>
    <name evidence="1" type="ORF">BjapCC829_06390</name>
</gene>
<keyword evidence="2" id="KW-1185">Reference proteome</keyword>
<protein>
    <submittedName>
        <fullName evidence="1">Uncharacterized protein</fullName>
    </submittedName>
</protein>
<evidence type="ECO:0000313" key="2">
    <source>
        <dbReference type="Proteomes" id="UP001430990"/>
    </source>
</evidence>